<dbReference type="PANTHER" id="PTHR14440">
    <property type="entry name" value="DNA-DIRECTED RNA POLYMERASE I SUBUNIT RPA49"/>
    <property type="match status" value="1"/>
</dbReference>
<feature type="region of interest" description="Disordered" evidence="6">
    <location>
        <begin position="1"/>
        <end position="31"/>
    </location>
</feature>
<evidence type="ECO:0000256" key="6">
    <source>
        <dbReference type="SAM" id="MobiDB-lite"/>
    </source>
</evidence>
<accession>W9XPV2</accession>
<evidence type="ECO:0000256" key="5">
    <source>
        <dbReference type="ARBA" id="ARBA00023242"/>
    </source>
</evidence>
<dbReference type="GeneID" id="19189569"/>
<dbReference type="GO" id="GO:0006351">
    <property type="term" value="P:DNA-templated transcription"/>
    <property type="evidence" value="ECO:0007669"/>
    <property type="project" value="InterPro"/>
</dbReference>
<keyword evidence="3" id="KW-0240">DNA-directed RNA polymerase</keyword>
<protein>
    <recommendedName>
        <fullName evidence="9">DNA-directed RNA polymerase I subunit RPA49</fullName>
    </recommendedName>
</protein>
<feature type="region of interest" description="Disordered" evidence="6">
    <location>
        <begin position="429"/>
        <end position="456"/>
    </location>
</feature>
<dbReference type="InterPro" id="IPR009668">
    <property type="entry name" value="RNA_pol-assoc_fac_A49-like"/>
</dbReference>
<dbReference type="STRING" id="1182543.W9XPV2"/>
<dbReference type="eggNOG" id="KOG4183">
    <property type="taxonomic scope" value="Eukaryota"/>
</dbReference>
<keyword evidence="8" id="KW-1185">Reference proteome</keyword>
<sequence>MAEKKRKASSLESEKPSKRPQTNTIKVTHLSGPEVAKPLVASSPGVTLPSDLSFNGFSKKQPATGRSSLLLQSSDHPTIDYVATESSTTDAAEKNVKHYIAVFDPASNKLTVVGARKMTVRSTVRQLDKESDDEEEAEETMPALTPSRAALTQAFGTKKSKRAVTSSAENRLLARDGEDRDHPVSNAILSSIKEEDDPAVMVDAGAASRTNKPLPQADLDTTDITEVYNLSSLVFPGPSRTTLSQMPIAFWKECVKKKKPISTHLRFVATRVGYLAQRHLKQPDNEEVLIKLQILRYIQLLVEIHKYVSHQSPRRPLAQPEQWPKGTTTDASLSTAFKGRLMSHFFPNNTPTVFNKTLLTSTILALTLHIPPPNFTPGESPKTLFTEPSDITLDLAMPHAEIYKLYRELGCKMESMTNGELQRYGWNKVLSSPLPPRQNGRIDDDDDDDDDEGTNAVVLRKLPKPKFAKLRFPVEFPRISAGRPTGRR</sequence>
<evidence type="ECO:0000313" key="8">
    <source>
        <dbReference type="Proteomes" id="UP000019471"/>
    </source>
</evidence>
<feature type="compositionally biased region" description="Acidic residues" evidence="6">
    <location>
        <begin position="443"/>
        <end position="453"/>
    </location>
</feature>
<evidence type="ECO:0000256" key="1">
    <source>
        <dbReference type="ARBA" id="ARBA00004604"/>
    </source>
</evidence>
<dbReference type="EMBL" id="AMGX01000006">
    <property type="protein sequence ID" value="EXJ72344.1"/>
    <property type="molecule type" value="Genomic_DNA"/>
</dbReference>
<dbReference type="GO" id="GO:0005730">
    <property type="term" value="C:nucleolus"/>
    <property type="evidence" value="ECO:0007669"/>
    <property type="project" value="UniProtKB-SubCell"/>
</dbReference>
<evidence type="ECO:0000256" key="3">
    <source>
        <dbReference type="ARBA" id="ARBA00022478"/>
    </source>
</evidence>
<evidence type="ECO:0000256" key="2">
    <source>
        <dbReference type="ARBA" id="ARBA00009430"/>
    </source>
</evidence>
<comment type="caution">
    <text evidence="7">The sequence shown here is derived from an EMBL/GenBank/DDBJ whole genome shotgun (WGS) entry which is preliminary data.</text>
</comment>
<evidence type="ECO:0000256" key="4">
    <source>
        <dbReference type="ARBA" id="ARBA00023163"/>
    </source>
</evidence>
<evidence type="ECO:0000313" key="7">
    <source>
        <dbReference type="EMBL" id="EXJ72344.1"/>
    </source>
</evidence>
<feature type="compositionally biased region" description="Acidic residues" evidence="6">
    <location>
        <begin position="130"/>
        <end position="139"/>
    </location>
</feature>
<dbReference type="Proteomes" id="UP000019471">
    <property type="component" value="Unassembled WGS sequence"/>
</dbReference>
<comment type="similarity">
    <text evidence="2">Belongs to the eukaryotic RPA49/POLR1E RNA polymerase subunit family.</text>
</comment>
<dbReference type="AlphaFoldDB" id="W9XPV2"/>
<evidence type="ECO:0008006" key="9">
    <source>
        <dbReference type="Google" id="ProtNLM"/>
    </source>
</evidence>
<keyword evidence="4" id="KW-0804">Transcription</keyword>
<gene>
    <name evidence="7" type="ORF">A1O5_04848</name>
</gene>
<dbReference type="GO" id="GO:0003677">
    <property type="term" value="F:DNA binding"/>
    <property type="evidence" value="ECO:0007669"/>
    <property type="project" value="InterPro"/>
</dbReference>
<dbReference type="Pfam" id="PF06870">
    <property type="entry name" value="RNA_pol_I_A49"/>
    <property type="match status" value="1"/>
</dbReference>
<keyword evidence="5" id="KW-0539">Nucleus</keyword>
<organism evidence="7 8">
    <name type="scientific">Cladophialophora psammophila CBS 110553</name>
    <dbReference type="NCBI Taxonomy" id="1182543"/>
    <lineage>
        <taxon>Eukaryota</taxon>
        <taxon>Fungi</taxon>
        <taxon>Dikarya</taxon>
        <taxon>Ascomycota</taxon>
        <taxon>Pezizomycotina</taxon>
        <taxon>Eurotiomycetes</taxon>
        <taxon>Chaetothyriomycetidae</taxon>
        <taxon>Chaetothyriales</taxon>
        <taxon>Herpotrichiellaceae</taxon>
        <taxon>Cladophialophora</taxon>
    </lineage>
</organism>
<feature type="compositionally biased region" description="Basic and acidic residues" evidence="6">
    <location>
        <begin position="172"/>
        <end position="183"/>
    </location>
</feature>
<reference evidence="7 8" key="1">
    <citation type="submission" date="2013-03" db="EMBL/GenBank/DDBJ databases">
        <title>The Genome Sequence of Cladophialophora psammophila CBS 110553.</title>
        <authorList>
            <consortium name="The Broad Institute Genomics Platform"/>
            <person name="Cuomo C."/>
            <person name="de Hoog S."/>
            <person name="Gorbushina A."/>
            <person name="Walker B."/>
            <person name="Young S.K."/>
            <person name="Zeng Q."/>
            <person name="Gargeya S."/>
            <person name="Fitzgerald M."/>
            <person name="Haas B."/>
            <person name="Abouelleil A."/>
            <person name="Allen A.W."/>
            <person name="Alvarado L."/>
            <person name="Arachchi H.M."/>
            <person name="Berlin A.M."/>
            <person name="Chapman S.B."/>
            <person name="Gainer-Dewar J."/>
            <person name="Goldberg J."/>
            <person name="Griggs A."/>
            <person name="Gujja S."/>
            <person name="Hansen M."/>
            <person name="Howarth C."/>
            <person name="Imamovic A."/>
            <person name="Ireland A."/>
            <person name="Larimer J."/>
            <person name="McCowan C."/>
            <person name="Murphy C."/>
            <person name="Pearson M."/>
            <person name="Poon T.W."/>
            <person name="Priest M."/>
            <person name="Roberts A."/>
            <person name="Saif S."/>
            <person name="Shea T."/>
            <person name="Sisk P."/>
            <person name="Sykes S."/>
            <person name="Wortman J."/>
            <person name="Nusbaum C."/>
            <person name="Birren B."/>
        </authorList>
    </citation>
    <scope>NUCLEOTIDE SEQUENCE [LARGE SCALE GENOMIC DNA]</scope>
    <source>
        <strain evidence="7 8">CBS 110553</strain>
    </source>
</reference>
<dbReference type="OrthoDB" id="532500at2759"/>
<comment type="subcellular location">
    <subcellularLocation>
        <location evidence="1">Nucleus</location>
        <location evidence="1">Nucleolus</location>
    </subcellularLocation>
</comment>
<proteinExistence type="inferred from homology"/>
<dbReference type="HOGENOM" id="CLU_034953_1_1_1"/>
<dbReference type="GO" id="GO:0000428">
    <property type="term" value="C:DNA-directed RNA polymerase complex"/>
    <property type="evidence" value="ECO:0007669"/>
    <property type="project" value="UniProtKB-KW"/>
</dbReference>
<feature type="region of interest" description="Disordered" evidence="6">
    <location>
        <begin position="124"/>
        <end position="183"/>
    </location>
</feature>
<dbReference type="RefSeq" id="XP_007743642.1">
    <property type="nucleotide sequence ID" value="XM_007745452.1"/>
</dbReference>
<name>W9XPV2_9EURO</name>